<name>X1RES1_9ZZZZ</name>
<gene>
    <name evidence="1" type="ORF">S12H4_24565</name>
</gene>
<organism evidence="1">
    <name type="scientific">marine sediment metagenome</name>
    <dbReference type="NCBI Taxonomy" id="412755"/>
    <lineage>
        <taxon>unclassified sequences</taxon>
        <taxon>metagenomes</taxon>
        <taxon>ecological metagenomes</taxon>
    </lineage>
</organism>
<dbReference type="EMBL" id="BARW01013374">
    <property type="protein sequence ID" value="GAI79232.1"/>
    <property type="molecule type" value="Genomic_DNA"/>
</dbReference>
<dbReference type="Gene3D" id="2.30.110.10">
    <property type="entry name" value="Electron Transport, Fmn-binding Protein, Chain A"/>
    <property type="match status" value="1"/>
</dbReference>
<dbReference type="AlphaFoldDB" id="X1RES1"/>
<feature type="non-terminal residue" evidence="1">
    <location>
        <position position="76"/>
    </location>
</feature>
<comment type="caution">
    <text evidence="1">The sequence shown here is derived from an EMBL/GenBank/DDBJ whole genome shotgun (WGS) entry which is preliminary data.</text>
</comment>
<proteinExistence type="predicted"/>
<dbReference type="InterPro" id="IPR012349">
    <property type="entry name" value="Split_barrel_FMN-bd"/>
</dbReference>
<reference evidence="1" key="1">
    <citation type="journal article" date="2014" name="Front. Microbiol.">
        <title>High frequency of phylogenetically diverse reductive dehalogenase-homologous genes in deep subseafloor sedimentary metagenomes.</title>
        <authorList>
            <person name="Kawai M."/>
            <person name="Futagami T."/>
            <person name="Toyoda A."/>
            <person name="Takaki Y."/>
            <person name="Nishi S."/>
            <person name="Hori S."/>
            <person name="Arai W."/>
            <person name="Tsubouchi T."/>
            <person name="Morono Y."/>
            <person name="Uchiyama I."/>
            <person name="Ito T."/>
            <person name="Fujiyama A."/>
            <person name="Inagaki F."/>
            <person name="Takami H."/>
        </authorList>
    </citation>
    <scope>NUCLEOTIDE SEQUENCE</scope>
    <source>
        <strain evidence="1">Expedition CK06-06</strain>
    </source>
</reference>
<sequence length="76" mass="8682">MSPTTISYDELKQEFTQQLQKTEHGVLATSDGNYVTAREMMILSDGIKIWCFTGENSRKFKQMQAMKSFSTSQHSP</sequence>
<evidence type="ECO:0000313" key="1">
    <source>
        <dbReference type="EMBL" id="GAI79232.1"/>
    </source>
</evidence>
<accession>X1RES1</accession>
<protein>
    <recommendedName>
        <fullName evidence="2">Pyridoxamine 5'-phosphate oxidase putative domain-containing protein</fullName>
    </recommendedName>
</protein>
<evidence type="ECO:0008006" key="2">
    <source>
        <dbReference type="Google" id="ProtNLM"/>
    </source>
</evidence>
<dbReference type="SUPFAM" id="SSF50475">
    <property type="entry name" value="FMN-binding split barrel"/>
    <property type="match status" value="1"/>
</dbReference>